<feature type="chain" id="PRO_5046743516" evidence="6">
    <location>
        <begin position="30"/>
        <end position="204"/>
    </location>
</feature>
<comment type="caution">
    <text evidence="8">The sequence shown here is derived from an EMBL/GenBank/DDBJ whole genome shotgun (WGS) entry which is preliminary data.</text>
</comment>
<gene>
    <name evidence="8" type="ORF">PUW80_01050</name>
</gene>
<keyword evidence="1" id="KW-0134">Cell wall</keyword>
<evidence type="ECO:0000256" key="5">
    <source>
        <dbReference type="SAM" id="Phobius"/>
    </source>
</evidence>
<dbReference type="PROSITE" id="PS50847">
    <property type="entry name" value="GRAM_POS_ANCHORING"/>
    <property type="match status" value="1"/>
</dbReference>
<dbReference type="NCBIfam" id="TIGR01167">
    <property type="entry name" value="LPXTG_anchor"/>
    <property type="match status" value="1"/>
</dbReference>
<dbReference type="InterPro" id="IPR019931">
    <property type="entry name" value="LPXTG_anchor"/>
</dbReference>
<evidence type="ECO:0000256" key="6">
    <source>
        <dbReference type="SAM" id="SignalP"/>
    </source>
</evidence>
<reference evidence="8 9" key="1">
    <citation type="submission" date="2023-02" db="EMBL/GenBank/DDBJ databases">
        <title>Study of novel species of the Microbacterium genus.</title>
        <authorList>
            <person name="Arroyo-Herrera I."/>
            <person name="Roman-Ponce B."/>
            <person name="Vasquez-Murrieta M.S."/>
        </authorList>
    </citation>
    <scope>NUCLEOTIDE SEQUENCE [LARGE SCALE GENOMIC DNA]</scope>
    <source>
        <strain evidence="8 9">NE1TT3</strain>
    </source>
</reference>
<evidence type="ECO:0000256" key="4">
    <source>
        <dbReference type="ARBA" id="ARBA00023088"/>
    </source>
</evidence>
<keyword evidence="3 6" id="KW-0732">Signal</keyword>
<protein>
    <submittedName>
        <fullName evidence="8">LPXTG cell wall anchor domain-containing protein</fullName>
    </submittedName>
</protein>
<dbReference type="EMBL" id="JAQZCI010000001">
    <property type="protein sequence ID" value="MDD7960930.1"/>
    <property type="molecule type" value="Genomic_DNA"/>
</dbReference>
<keyword evidence="5" id="KW-0812">Transmembrane</keyword>
<dbReference type="Proteomes" id="UP001218170">
    <property type="component" value="Unassembled WGS sequence"/>
</dbReference>
<evidence type="ECO:0000256" key="1">
    <source>
        <dbReference type="ARBA" id="ARBA00022512"/>
    </source>
</evidence>
<name>A0ABT5SDQ5_9MICO</name>
<organism evidence="8 9">
    <name type="scientific">Microbacterium thalli</name>
    <dbReference type="NCBI Taxonomy" id="3027921"/>
    <lineage>
        <taxon>Bacteria</taxon>
        <taxon>Bacillati</taxon>
        <taxon>Actinomycetota</taxon>
        <taxon>Actinomycetes</taxon>
        <taxon>Micrococcales</taxon>
        <taxon>Microbacteriaceae</taxon>
        <taxon>Microbacterium</taxon>
    </lineage>
</organism>
<dbReference type="RefSeq" id="WP_274220750.1">
    <property type="nucleotide sequence ID" value="NZ_JAQZCH010000001.1"/>
</dbReference>
<evidence type="ECO:0000256" key="3">
    <source>
        <dbReference type="ARBA" id="ARBA00022729"/>
    </source>
</evidence>
<keyword evidence="9" id="KW-1185">Reference proteome</keyword>
<proteinExistence type="predicted"/>
<evidence type="ECO:0000256" key="2">
    <source>
        <dbReference type="ARBA" id="ARBA00022525"/>
    </source>
</evidence>
<sequence>MNIRKVTAALWATVVASGLVAASATPAVATQELIEATPATTTIVAPAPGHSQDWQVDVRNTTTQTLPVVLTIEGDSAQLFGGSHPIHVEIVDDSGEVVVSGAAPSVLGATVELDALGAHEERRYTARVALPRSAGNEYQGASGTLDLSFVASAEATTPETGPSPDDALAHTGGSGTTLALIAATALGMLTLGAVLAARRRKEHA</sequence>
<feature type="transmembrane region" description="Helical" evidence="5">
    <location>
        <begin position="178"/>
        <end position="197"/>
    </location>
</feature>
<accession>A0ABT5SDQ5</accession>
<feature type="domain" description="Gram-positive cocci surface proteins LPxTG" evidence="7">
    <location>
        <begin position="168"/>
        <end position="204"/>
    </location>
</feature>
<evidence type="ECO:0000259" key="7">
    <source>
        <dbReference type="PROSITE" id="PS50847"/>
    </source>
</evidence>
<evidence type="ECO:0000313" key="9">
    <source>
        <dbReference type="Proteomes" id="UP001218170"/>
    </source>
</evidence>
<keyword evidence="5" id="KW-1133">Transmembrane helix</keyword>
<keyword evidence="4" id="KW-0572">Peptidoglycan-anchor</keyword>
<keyword evidence="2" id="KW-0964">Secreted</keyword>
<keyword evidence="5" id="KW-0472">Membrane</keyword>
<feature type="signal peptide" evidence="6">
    <location>
        <begin position="1"/>
        <end position="29"/>
    </location>
</feature>
<evidence type="ECO:0000313" key="8">
    <source>
        <dbReference type="EMBL" id="MDD7960930.1"/>
    </source>
</evidence>